<dbReference type="EMBL" id="JAVDTR010000001">
    <property type="protein sequence ID" value="MDR6721596.1"/>
    <property type="molecule type" value="Genomic_DNA"/>
</dbReference>
<protein>
    <submittedName>
        <fullName evidence="5">DNA-binding HxlR family transcriptional regulator</fullName>
    </submittedName>
</protein>
<keyword evidence="3" id="KW-0804">Transcription</keyword>
<evidence type="ECO:0000313" key="6">
    <source>
        <dbReference type="Proteomes" id="UP001254832"/>
    </source>
</evidence>
<accession>A0AAP5LK46</accession>
<keyword evidence="1" id="KW-0805">Transcription regulation</keyword>
<organism evidence="5 6">
    <name type="scientific">Paenibacillus amylolyticus</name>
    <dbReference type="NCBI Taxonomy" id="1451"/>
    <lineage>
        <taxon>Bacteria</taxon>
        <taxon>Bacillati</taxon>
        <taxon>Bacillota</taxon>
        <taxon>Bacilli</taxon>
        <taxon>Bacillales</taxon>
        <taxon>Paenibacillaceae</taxon>
        <taxon>Paenibacillus</taxon>
    </lineage>
</organism>
<dbReference type="PANTHER" id="PTHR33204">
    <property type="entry name" value="TRANSCRIPTIONAL REGULATOR, MARR FAMILY"/>
    <property type="match status" value="1"/>
</dbReference>
<feature type="domain" description="HTH hxlR-type" evidence="4">
    <location>
        <begin position="22"/>
        <end position="120"/>
    </location>
</feature>
<sequence>MAKMEYTPTTDNIDSSENVRTCAIAKPQNMIAGKWKLTILWLISMQTRRFNELQRLLPGISKGILTRQLRELETDGLIHREVYKEVPPKVEYSLTALGDSFMPILTSIAEWGKRFEQHEEDKQLES</sequence>
<reference evidence="5" key="1">
    <citation type="submission" date="2023-07" db="EMBL/GenBank/DDBJ databases">
        <title>Sorghum-associated microbial communities from plants grown in Nebraska, USA.</title>
        <authorList>
            <person name="Schachtman D."/>
        </authorList>
    </citation>
    <scope>NUCLEOTIDE SEQUENCE</scope>
    <source>
        <strain evidence="5">BE80</strain>
    </source>
</reference>
<evidence type="ECO:0000256" key="1">
    <source>
        <dbReference type="ARBA" id="ARBA00023015"/>
    </source>
</evidence>
<comment type="caution">
    <text evidence="5">The sequence shown here is derived from an EMBL/GenBank/DDBJ whole genome shotgun (WGS) entry which is preliminary data.</text>
</comment>
<dbReference type="AlphaFoldDB" id="A0AAP5LK46"/>
<dbReference type="PANTHER" id="PTHR33204:SF29">
    <property type="entry name" value="TRANSCRIPTIONAL REGULATOR"/>
    <property type="match status" value="1"/>
</dbReference>
<evidence type="ECO:0000313" key="5">
    <source>
        <dbReference type="EMBL" id="MDR6721596.1"/>
    </source>
</evidence>
<dbReference type="InterPro" id="IPR036388">
    <property type="entry name" value="WH-like_DNA-bd_sf"/>
</dbReference>
<proteinExistence type="predicted"/>
<dbReference type="CDD" id="cd00090">
    <property type="entry name" value="HTH_ARSR"/>
    <property type="match status" value="1"/>
</dbReference>
<dbReference type="InterPro" id="IPR002577">
    <property type="entry name" value="HTH_HxlR"/>
</dbReference>
<dbReference type="Gene3D" id="1.10.10.10">
    <property type="entry name" value="Winged helix-like DNA-binding domain superfamily/Winged helix DNA-binding domain"/>
    <property type="match status" value="1"/>
</dbReference>
<dbReference type="InterPro" id="IPR036390">
    <property type="entry name" value="WH_DNA-bd_sf"/>
</dbReference>
<dbReference type="RefSeq" id="WP_310135569.1">
    <property type="nucleotide sequence ID" value="NZ_JAVDTR010000001.1"/>
</dbReference>
<dbReference type="Proteomes" id="UP001254832">
    <property type="component" value="Unassembled WGS sequence"/>
</dbReference>
<evidence type="ECO:0000256" key="3">
    <source>
        <dbReference type="ARBA" id="ARBA00023163"/>
    </source>
</evidence>
<dbReference type="InterPro" id="IPR011991">
    <property type="entry name" value="ArsR-like_HTH"/>
</dbReference>
<dbReference type="SUPFAM" id="SSF46785">
    <property type="entry name" value="Winged helix' DNA-binding domain"/>
    <property type="match status" value="1"/>
</dbReference>
<keyword evidence="2 5" id="KW-0238">DNA-binding</keyword>
<dbReference type="PROSITE" id="PS51118">
    <property type="entry name" value="HTH_HXLR"/>
    <property type="match status" value="1"/>
</dbReference>
<evidence type="ECO:0000259" key="4">
    <source>
        <dbReference type="PROSITE" id="PS51118"/>
    </source>
</evidence>
<dbReference type="GO" id="GO:0003677">
    <property type="term" value="F:DNA binding"/>
    <property type="evidence" value="ECO:0007669"/>
    <property type="project" value="UniProtKB-KW"/>
</dbReference>
<dbReference type="Pfam" id="PF01638">
    <property type="entry name" value="HxlR"/>
    <property type="match status" value="1"/>
</dbReference>
<evidence type="ECO:0000256" key="2">
    <source>
        <dbReference type="ARBA" id="ARBA00023125"/>
    </source>
</evidence>
<gene>
    <name evidence="5" type="ORF">J2W91_000044</name>
</gene>
<name>A0AAP5LK46_PAEAM</name>